<sequence>MNEDLRVFRTVVSHTVPITGNEVKLFNESNKNESSVTDLTEQEIVKWIFAQNELRYVITEQICDLNFQDIDYKLEVKEPLLNKQEQKIIGDIDAVLIPKNNIEQTVIIEFKRIKVSTLQDNSVKTNKLVTTRKKGFSQIKKLRKFNYFKTYLGVIIEDDSRNVKSPNTILRNSNDPAVDSIFDINKDDKLENDAGLFFINLTQPTGENFELRFNFGLNIDKYASEIEQNNFTTEKIKNLLNK</sequence>
<keyword evidence="2" id="KW-1185">Reference proteome</keyword>
<proteinExistence type="predicted"/>
<name>A0AC61Y7B6_9FLAO</name>
<organism evidence="1 2">
    <name type="scientific">Mesonia oceanica</name>
    <dbReference type="NCBI Taxonomy" id="2687242"/>
    <lineage>
        <taxon>Bacteria</taxon>
        <taxon>Pseudomonadati</taxon>
        <taxon>Bacteroidota</taxon>
        <taxon>Flavobacteriia</taxon>
        <taxon>Flavobacteriales</taxon>
        <taxon>Flavobacteriaceae</taxon>
        <taxon>Mesonia</taxon>
    </lineage>
</organism>
<reference evidence="1" key="1">
    <citation type="submission" date="2019-09" db="EMBL/GenBank/DDBJ databases">
        <authorList>
            <person name="Rodrigo-Torres L."/>
            <person name="Arahal R. D."/>
            <person name="Lucena T."/>
        </authorList>
    </citation>
    <scope>NUCLEOTIDE SEQUENCE</scope>
    <source>
        <strain evidence="1">ISS653</strain>
    </source>
</reference>
<accession>A0AC61Y7B6</accession>
<evidence type="ECO:0000313" key="2">
    <source>
        <dbReference type="Proteomes" id="UP000356253"/>
    </source>
</evidence>
<evidence type="ECO:0000313" key="1">
    <source>
        <dbReference type="EMBL" id="VVU99254.1"/>
    </source>
</evidence>
<gene>
    <name evidence="1" type="ORF">FVB9532_00506</name>
</gene>
<comment type="caution">
    <text evidence="1">The sequence shown here is derived from an EMBL/GenBank/DDBJ whole genome shotgun (WGS) entry which is preliminary data.</text>
</comment>
<dbReference type="EMBL" id="CABVMM010000002">
    <property type="protein sequence ID" value="VVU99254.1"/>
    <property type="molecule type" value="Genomic_DNA"/>
</dbReference>
<protein>
    <submittedName>
        <fullName evidence="1">Uncharacterized protein</fullName>
    </submittedName>
</protein>
<dbReference type="Proteomes" id="UP000356253">
    <property type="component" value="Unassembled WGS sequence"/>
</dbReference>